<keyword evidence="6 17" id="KW-0808">Transferase</keyword>
<comment type="similarity">
    <text evidence="12">Belongs to the methyltransferase superfamily. Trm-G10 family.</text>
</comment>
<evidence type="ECO:0000256" key="6">
    <source>
        <dbReference type="ARBA" id="ARBA00022679"/>
    </source>
</evidence>
<dbReference type="InterPro" id="IPR005885">
    <property type="entry name" value="TrmG10"/>
</dbReference>
<keyword evidence="18" id="KW-1185">Reference proteome</keyword>
<evidence type="ECO:0000313" key="18">
    <source>
        <dbReference type="Proteomes" id="UP000077245"/>
    </source>
</evidence>
<keyword evidence="4" id="KW-0820">tRNA-binding</keyword>
<dbReference type="OrthoDB" id="7080at2157"/>
<comment type="catalytic activity">
    <reaction evidence="10">
        <text>guanosine(10) in tRNA + 2 S-adenosyl-L-methionine = N(2)-dimethylguanosine(10) in tRNA + 2 S-adenosyl-L-homocysteine + 2 H(+)</text>
        <dbReference type="Rhea" id="RHEA:43124"/>
        <dbReference type="Rhea" id="RHEA-COMP:10355"/>
        <dbReference type="Rhea" id="RHEA-COMP:10358"/>
        <dbReference type="ChEBI" id="CHEBI:15378"/>
        <dbReference type="ChEBI" id="CHEBI:57856"/>
        <dbReference type="ChEBI" id="CHEBI:59789"/>
        <dbReference type="ChEBI" id="CHEBI:74269"/>
        <dbReference type="ChEBI" id="CHEBI:74513"/>
        <dbReference type="EC" id="2.1.1.213"/>
    </reaction>
</comment>
<dbReference type="STRING" id="49547.MBCUR_09400"/>
<dbReference type="Pfam" id="PF02926">
    <property type="entry name" value="THUMP"/>
    <property type="match status" value="1"/>
</dbReference>
<dbReference type="PROSITE" id="PS51165">
    <property type="entry name" value="THUMP"/>
    <property type="match status" value="1"/>
</dbReference>
<keyword evidence="9 15" id="KW-0694">RNA-binding</keyword>
<dbReference type="PROSITE" id="PS01261">
    <property type="entry name" value="UPF0020"/>
    <property type="match status" value="1"/>
</dbReference>
<evidence type="ECO:0000313" key="17">
    <source>
        <dbReference type="EMBL" id="KZX12743.1"/>
    </source>
</evidence>
<dbReference type="PANTHER" id="PTHR14911:SF21">
    <property type="entry name" value="N2-METHYLGUANOSINE TRNA METHYLTRANSFERASE"/>
    <property type="match status" value="1"/>
</dbReference>
<evidence type="ECO:0000256" key="7">
    <source>
        <dbReference type="ARBA" id="ARBA00022691"/>
    </source>
</evidence>
<dbReference type="CDD" id="cd02440">
    <property type="entry name" value="AdoMet_MTases"/>
    <property type="match status" value="1"/>
</dbReference>
<proteinExistence type="inferred from homology"/>
<evidence type="ECO:0000259" key="16">
    <source>
        <dbReference type="PROSITE" id="PS51165"/>
    </source>
</evidence>
<organism evidence="17 18">
    <name type="scientific">Methanobrevibacter curvatus</name>
    <dbReference type="NCBI Taxonomy" id="49547"/>
    <lineage>
        <taxon>Archaea</taxon>
        <taxon>Methanobacteriati</taxon>
        <taxon>Methanobacteriota</taxon>
        <taxon>Methanomada group</taxon>
        <taxon>Methanobacteria</taxon>
        <taxon>Methanobacteriales</taxon>
        <taxon>Methanobacteriaceae</taxon>
        <taxon>Methanobrevibacter</taxon>
    </lineage>
</organism>
<evidence type="ECO:0000256" key="1">
    <source>
        <dbReference type="ARBA" id="ARBA00004496"/>
    </source>
</evidence>
<dbReference type="Pfam" id="PF01170">
    <property type="entry name" value="UPF0020"/>
    <property type="match status" value="1"/>
</dbReference>
<evidence type="ECO:0000256" key="9">
    <source>
        <dbReference type="ARBA" id="ARBA00022884"/>
    </source>
</evidence>
<dbReference type="Gene3D" id="3.40.50.150">
    <property type="entry name" value="Vaccinia Virus protein VP39"/>
    <property type="match status" value="1"/>
</dbReference>
<dbReference type="GO" id="GO:0030488">
    <property type="term" value="P:tRNA methylation"/>
    <property type="evidence" value="ECO:0007669"/>
    <property type="project" value="InterPro"/>
</dbReference>
<accession>A0A166B1C1</accession>
<dbReference type="PROSITE" id="PS00092">
    <property type="entry name" value="N6_MTASE"/>
    <property type="match status" value="1"/>
</dbReference>
<dbReference type="InterPro" id="IPR000241">
    <property type="entry name" value="RlmKL-like_Mtase"/>
</dbReference>
<evidence type="ECO:0000256" key="10">
    <source>
        <dbReference type="ARBA" id="ARBA00051883"/>
    </source>
</evidence>
<dbReference type="Gene3D" id="3.30.2130.30">
    <property type="match status" value="1"/>
</dbReference>
<dbReference type="InterPro" id="IPR053943">
    <property type="entry name" value="RlmKL-like_Mtase_CS"/>
</dbReference>
<dbReference type="SUPFAM" id="SSF143437">
    <property type="entry name" value="THUMP domain-like"/>
    <property type="match status" value="1"/>
</dbReference>
<keyword evidence="5 17" id="KW-0489">Methyltransferase</keyword>
<dbReference type="FunFam" id="3.40.50.150:FF:000251">
    <property type="entry name" value="Putative RNA methylase"/>
    <property type="match status" value="1"/>
</dbReference>
<dbReference type="PANTHER" id="PTHR14911">
    <property type="entry name" value="THUMP DOMAIN-CONTAINING"/>
    <property type="match status" value="1"/>
</dbReference>
<dbReference type="AlphaFoldDB" id="A0A166B1C1"/>
<reference evidence="17 18" key="1">
    <citation type="submission" date="2016-04" db="EMBL/GenBank/DDBJ databases">
        <title>Genome sequence of Methanobrevibacter curvatus DSM 11111.</title>
        <authorList>
            <person name="Poehlein A."/>
            <person name="Seedorf H."/>
            <person name="Daniel R."/>
        </authorList>
    </citation>
    <scope>NUCLEOTIDE SEQUENCE [LARGE SCALE GENOMIC DNA]</scope>
    <source>
        <strain evidence="17 18">DSM 11111</strain>
    </source>
</reference>
<dbReference type="GO" id="GO:0005737">
    <property type="term" value="C:cytoplasm"/>
    <property type="evidence" value="ECO:0007669"/>
    <property type="project" value="UniProtKB-SubCell"/>
</dbReference>
<dbReference type="GO" id="GO:0000049">
    <property type="term" value="F:tRNA binding"/>
    <property type="evidence" value="ECO:0007669"/>
    <property type="project" value="UniProtKB-KW"/>
</dbReference>
<protein>
    <recommendedName>
        <fullName evidence="13">tRNA (guanine(10)-N(2))-dimethyltransferase</fullName>
        <ecNumber evidence="13">2.1.1.213</ecNumber>
    </recommendedName>
    <alternativeName>
        <fullName evidence="14">tRNA:G10 dimethyltransferase</fullName>
    </alternativeName>
</protein>
<evidence type="ECO:0000256" key="13">
    <source>
        <dbReference type="ARBA" id="ARBA00066936"/>
    </source>
</evidence>
<keyword evidence="3" id="KW-0963">Cytoplasm</keyword>
<dbReference type="SUPFAM" id="SSF53335">
    <property type="entry name" value="S-adenosyl-L-methionine-dependent methyltransferases"/>
    <property type="match status" value="1"/>
</dbReference>
<dbReference type="GO" id="GO:0160102">
    <property type="term" value="F:tRNA (guanine(10)-N2)-methyltransferase activity"/>
    <property type="evidence" value="ECO:0007669"/>
    <property type="project" value="InterPro"/>
</dbReference>
<dbReference type="InterPro" id="IPR002052">
    <property type="entry name" value="DNA_methylase_N6_adenine_CS"/>
</dbReference>
<evidence type="ECO:0000256" key="3">
    <source>
        <dbReference type="ARBA" id="ARBA00022490"/>
    </source>
</evidence>
<evidence type="ECO:0000256" key="8">
    <source>
        <dbReference type="ARBA" id="ARBA00022694"/>
    </source>
</evidence>
<evidence type="ECO:0000256" key="11">
    <source>
        <dbReference type="ARBA" id="ARBA00054380"/>
    </source>
</evidence>
<comment type="subunit">
    <text evidence="2">Monomer.</text>
</comment>
<evidence type="ECO:0000256" key="14">
    <source>
        <dbReference type="ARBA" id="ARBA00082665"/>
    </source>
</evidence>
<keyword evidence="7" id="KW-0949">S-adenosyl-L-methionine</keyword>
<keyword evidence="8" id="KW-0819">tRNA processing</keyword>
<sequence length="382" mass="44255">MELIIIQSQEHETLPHAELKAVMECENVKGDTYIPTKGLTIIKNLNKECFDENYKILNKRLAYAHEINEIIFKKEFKNSKDLNEYLKIKDNEGQKNKQNKPLNDLYDEFKKIDLKSYLKESFAIRIKKYDKINLDTLKIEKKLGAIIKNNYPNVKVKLENPKTFIRIIITEKSIYIGYMKYKLNKKHFQEMKPHKRPFFYPGSMNPKLARAMVNLSKIKEGETLLDPFCGTGGILIEGGMIGAKLIGSDISWKMKNGTGINLNHCGFSHWTTHHLDVRELKLYDKVDAVVTDPPYGISTSTGGEKSEIIFKEFLDSISKNMKKNALLCMASPHYLNLDEILKDLDFKLIDRHEIKMHKSLTRIISVIVKIESENRIENENKI</sequence>
<gene>
    <name evidence="17" type="primary">rlmL</name>
    <name evidence="17" type="ORF">MBCUR_09400</name>
</gene>
<dbReference type="GO" id="GO:0160101">
    <property type="term" value="F:tRNA (guanine(10)-N2)-dimethyltransferase activity"/>
    <property type="evidence" value="ECO:0007669"/>
    <property type="project" value="UniProtKB-EC"/>
</dbReference>
<evidence type="ECO:0000256" key="15">
    <source>
        <dbReference type="PROSITE-ProRule" id="PRU00529"/>
    </source>
</evidence>
<dbReference type="SMART" id="SM00981">
    <property type="entry name" value="THUMP"/>
    <property type="match status" value="1"/>
</dbReference>
<comment type="caution">
    <text evidence="17">The sequence shown here is derived from an EMBL/GenBank/DDBJ whole genome shotgun (WGS) entry which is preliminary data.</text>
</comment>
<name>A0A166B1C1_9EURY</name>
<feature type="domain" description="THUMP" evidence="16">
    <location>
        <begin position="51"/>
        <end position="180"/>
    </location>
</feature>
<evidence type="ECO:0000256" key="4">
    <source>
        <dbReference type="ARBA" id="ARBA00022555"/>
    </source>
</evidence>
<evidence type="ECO:0000256" key="5">
    <source>
        <dbReference type="ARBA" id="ARBA00022603"/>
    </source>
</evidence>
<dbReference type="EMBL" id="LWMV01000162">
    <property type="protein sequence ID" value="KZX12743.1"/>
    <property type="molecule type" value="Genomic_DNA"/>
</dbReference>
<dbReference type="InterPro" id="IPR029063">
    <property type="entry name" value="SAM-dependent_MTases_sf"/>
</dbReference>
<dbReference type="InterPro" id="IPR004114">
    <property type="entry name" value="THUMP_dom"/>
</dbReference>
<dbReference type="EC" id="2.1.1.213" evidence="13"/>
<dbReference type="NCBIfam" id="TIGR01177">
    <property type="entry name" value="TIGR01177 family methyltransferase"/>
    <property type="match status" value="1"/>
</dbReference>
<dbReference type="Proteomes" id="UP000077245">
    <property type="component" value="Unassembled WGS sequence"/>
</dbReference>
<evidence type="ECO:0000256" key="12">
    <source>
        <dbReference type="ARBA" id="ARBA00061338"/>
    </source>
</evidence>
<comment type="subcellular location">
    <subcellularLocation>
        <location evidence="1">Cytoplasm</location>
    </subcellularLocation>
</comment>
<dbReference type="PATRIC" id="fig|49547.3.peg.1009"/>
<evidence type="ECO:0000256" key="2">
    <source>
        <dbReference type="ARBA" id="ARBA00011245"/>
    </source>
</evidence>
<dbReference type="CDD" id="cd11715">
    <property type="entry name" value="THUMP_AdoMetMT"/>
    <property type="match status" value="1"/>
</dbReference>
<comment type="function">
    <text evidence="11">Catalyzes the adenosylmethionine-dependent methylation of the exocyclic amino group (N(2)) of guanosine at position 10 of various tRNAs. Acts via a two-step process that leads to the formation of either N(2)-monomethyl (m(2)G) or N(2)-dimethylguanosine (m(2)(2)G).</text>
</comment>